<dbReference type="PANTHER" id="PTHR43179">
    <property type="entry name" value="RHAMNOSYLTRANSFERASE WBBL"/>
    <property type="match status" value="1"/>
</dbReference>
<dbReference type="EC" id="2.4.-.-" evidence="2"/>
<protein>
    <submittedName>
        <fullName evidence="2">Glycosyltransferase</fullName>
        <ecNumber evidence="2">2.4.-.-</ecNumber>
    </submittedName>
</protein>
<dbReference type="EMBL" id="JBGONM010000061">
    <property type="protein sequence ID" value="MEZ8083419.1"/>
    <property type="molecule type" value="Genomic_DNA"/>
</dbReference>
<dbReference type="InterPro" id="IPR001173">
    <property type="entry name" value="Glyco_trans_2-like"/>
</dbReference>
<reference evidence="2 3" key="1">
    <citation type="submission" date="2024-06" db="EMBL/GenBank/DDBJ databases">
        <authorList>
            <person name="Steensen K."/>
            <person name="Seneca J."/>
            <person name="Bartlau N."/>
            <person name="Yu A.X."/>
            <person name="Polz M.F."/>
        </authorList>
    </citation>
    <scope>NUCLEOTIDE SEQUENCE [LARGE SCALE GENOMIC DNA]</scope>
    <source>
        <strain evidence="2 3">1F260</strain>
    </source>
</reference>
<accession>A0ABV4L6V9</accession>
<keyword evidence="3" id="KW-1185">Reference proteome</keyword>
<keyword evidence="2" id="KW-0328">Glycosyltransferase</keyword>
<feature type="domain" description="Glycosyltransferase 2-like" evidence="1">
    <location>
        <begin position="275"/>
        <end position="453"/>
    </location>
</feature>
<feature type="domain" description="Glycosyltransferase 2-like" evidence="1">
    <location>
        <begin position="19"/>
        <end position="177"/>
    </location>
</feature>
<dbReference type="Gene3D" id="3.90.550.10">
    <property type="entry name" value="Spore Coat Polysaccharide Biosynthesis Protein SpsA, Chain A"/>
    <property type="match status" value="2"/>
</dbReference>
<sequence>MQLDEITALDLNDSAVSFSIVVPVYNPDLLQFKAMVESVVSQSYSNWQLVLVDDASDNSELNEYLAELENDPKVTVVVQEKNGHISTATNAGFAMATGDFVVLLDQDDLLHPDALKCVAYYLAQHPEALVLYSDEDKVDANGNRHIPHFKPEFNPDLLYSHNYISHLGVYQRELVEQVGGCRVGFEGSQDYDLLLRCLEHCRADQVVHIPYVLYHWRAVPGSTALAESEKGYAQDAGLRALQDHLGPKGVTVELGKLANTYRARWPIPEKAPLVSVIIPTRNSKDLVEMCVNSLYENNDYAKFEVLLVDNQSDCPESLAYFAELEAQGKVRLLRYDAPFNYSAINNFAAKQANGEVLLLLNNDVEAINGDWLREMVSHAIRPDIGCVGAKLYYPNGTLQHAGVITGLGGVAGHSHKHFPGDHPGYFKRLQITQNLSAVTAACLAVRKSVFEEVGGLNEQHLTIAFNDVDFCLKVREAGYRNLWTPYAELIHHESVSRGAEDNPEKIARFQKEIAYMKTTWGEGLLNDPHYSRWLTLDREDFSYR</sequence>
<proteinExistence type="predicted"/>
<dbReference type="PANTHER" id="PTHR43179:SF7">
    <property type="entry name" value="RHAMNOSYLTRANSFERASE WBBL"/>
    <property type="match status" value="1"/>
</dbReference>
<comment type="caution">
    <text evidence="2">The sequence shown here is derived from an EMBL/GenBank/DDBJ whole genome shotgun (WGS) entry which is preliminary data.</text>
</comment>
<dbReference type="GO" id="GO:0016757">
    <property type="term" value="F:glycosyltransferase activity"/>
    <property type="evidence" value="ECO:0007669"/>
    <property type="project" value="UniProtKB-KW"/>
</dbReference>
<dbReference type="CDD" id="cd04186">
    <property type="entry name" value="GT_2_like_c"/>
    <property type="match status" value="1"/>
</dbReference>
<evidence type="ECO:0000313" key="2">
    <source>
        <dbReference type="EMBL" id="MEZ8083419.1"/>
    </source>
</evidence>
<dbReference type="Pfam" id="PF00535">
    <property type="entry name" value="Glycos_transf_2"/>
    <property type="match status" value="2"/>
</dbReference>
<keyword evidence="2" id="KW-0808">Transferase</keyword>
<evidence type="ECO:0000259" key="1">
    <source>
        <dbReference type="Pfam" id="PF00535"/>
    </source>
</evidence>
<dbReference type="CDD" id="cd04184">
    <property type="entry name" value="GT2_RfbC_Mx_like"/>
    <property type="match status" value="1"/>
</dbReference>
<dbReference type="RefSeq" id="WP_371735020.1">
    <property type="nucleotide sequence ID" value="NZ_JBGONM010000061.1"/>
</dbReference>
<evidence type="ECO:0000313" key="3">
    <source>
        <dbReference type="Proteomes" id="UP001569154"/>
    </source>
</evidence>
<dbReference type="InterPro" id="IPR029044">
    <property type="entry name" value="Nucleotide-diphossugar_trans"/>
</dbReference>
<organism evidence="2 3">
    <name type="scientific">Enterovibrio norvegicus</name>
    <dbReference type="NCBI Taxonomy" id="188144"/>
    <lineage>
        <taxon>Bacteria</taxon>
        <taxon>Pseudomonadati</taxon>
        <taxon>Pseudomonadota</taxon>
        <taxon>Gammaproteobacteria</taxon>
        <taxon>Vibrionales</taxon>
        <taxon>Vibrionaceae</taxon>
        <taxon>Enterovibrio</taxon>
    </lineage>
</organism>
<dbReference type="SUPFAM" id="SSF53448">
    <property type="entry name" value="Nucleotide-diphospho-sugar transferases"/>
    <property type="match status" value="2"/>
</dbReference>
<dbReference type="Proteomes" id="UP001569154">
    <property type="component" value="Unassembled WGS sequence"/>
</dbReference>
<name>A0ABV4L6V9_9GAMM</name>
<gene>
    <name evidence="2" type="ORF">ACED35_20075</name>
</gene>